<feature type="transmembrane region" description="Helical" evidence="11">
    <location>
        <begin position="23"/>
        <end position="48"/>
    </location>
</feature>
<keyword evidence="8 10" id="KW-0472">Membrane</keyword>
<dbReference type="InterPro" id="IPR004513">
    <property type="entry name" value="FtsX"/>
</dbReference>
<sequence>MVMTFNTLFRHFREGSKNVFRNGWMSVASVTSIVVSLLVLGVFILLVLNVNSFADEADSQVQISVYLASNVEKPVRDKLQNEIASMDEVSRVTLIPKEEGLKDFREKLGEEGKDLLEGYDEKTNPIPDTLKVEVVEPTTVPYLASKINALNEKYQDNPIYKVNYGKGTTEKLFKITRAVRNIGFAFVAGLGLMAMFLISNTIRVTILARRREIGIMKLVGATNTFIRWPFFVEGALIGLIGSSITVGILFFGYSELVNSLNADITLAIKLVPIHEISLELAALIVGLGLLIGVWGSTMSIRKFLKV</sequence>
<organism evidence="14 15">
    <name type="scientific">Fontibacillus panacisegetis</name>
    <dbReference type="NCBI Taxonomy" id="670482"/>
    <lineage>
        <taxon>Bacteria</taxon>
        <taxon>Bacillati</taxon>
        <taxon>Bacillota</taxon>
        <taxon>Bacilli</taxon>
        <taxon>Bacillales</taxon>
        <taxon>Paenibacillaceae</taxon>
        <taxon>Fontibacillus</taxon>
    </lineage>
</organism>
<feature type="transmembrane region" description="Helical" evidence="11">
    <location>
        <begin position="228"/>
        <end position="253"/>
    </location>
</feature>
<dbReference type="PIRSF" id="PIRSF003097">
    <property type="entry name" value="FtsX"/>
    <property type="match status" value="1"/>
</dbReference>
<dbReference type="AlphaFoldDB" id="A0A1G7T2R5"/>
<dbReference type="InterPro" id="IPR040690">
    <property type="entry name" value="FtsX_ECD"/>
</dbReference>
<evidence type="ECO:0000259" key="13">
    <source>
        <dbReference type="Pfam" id="PF18075"/>
    </source>
</evidence>
<evidence type="ECO:0000256" key="7">
    <source>
        <dbReference type="ARBA" id="ARBA00022989"/>
    </source>
</evidence>
<accession>A0A1G7T2R5</accession>
<dbReference type="PANTHER" id="PTHR47755:SF1">
    <property type="entry name" value="CELL DIVISION PROTEIN FTSX"/>
    <property type="match status" value="1"/>
</dbReference>
<dbReference type="GO" id="GO:0051301">
    <property type="term" value="P:cell division"/>
    <property type="evidence" value="ECO:0007669"/>
    <property type="project" value="UniProtKB-KW"/>
</dbReference>
<dbReference type="PANTHER" id="PTHR47755">
    <property type="entry name" value="CELL DIVISION PROTEIN FTSX"/>
    <property type="match status" value="1"/>
</dbReference>
<keyword evidence="6 11" id="KW-0812">Transmembrane</keyword>
<evidence type="ECO:0000313" key="14">
    <source>
        <dbReference type="EMBL" id="SDG28949.1"/>
    </source>
</evidence>
<reference evidence="14 15" key="1">
    <citation type="submission" date="2016-10" db="EMBL/GenBank/DDBJ databases">
        <authorList>
            <person name="de Groot N.N."/>
        </authorList>
    </citation>
    <scope>NUCLEOTIDE SEQUENCE [LARGE SCALE GENOMIC DNA]</scope>
    <source>
        <strain evidence="14 15">DSM 28129</strain>
    </source>
</reference>
<evidence type="ECO:0000256" key="11">
    <source>
        <dbReference type="SAM" id="Phobius"/>
    </source>
</evidence>
<comment type="similarity">
    <text evidence="2 10">Belongs to the ABC-4 integral membrane protein family. FtsX subfamily.</text>
</comment>
<dbReference type="EMBL" id="FNBG01000033">
    <property type="protein sequence ID" value="SDG28949.1"/>
    <property type="molecule type" value="Genomic_DNA"/>
</dbReference>
<dbReference type="Proteomes" id="UP000198972">
    <property type="component" value="Unassembled WGS sequence"/>
</dbReference>
<dbReference type="Gene3D" id="3.30.70.3040">
    <property type="match status" value="1"/>
</dbReference>
<evidence type="ECO:0000256" key="9">
    <source>
        <dbReference type="ARBA" id="ARBA00023306"/>
    </source>
</evidence>
<evidence type="ECO:0000313" key="15">
    <source>
        <dbReference type="Proteomes" id="UP000198972"/>
    </source>
</evidence>
<keyword evidence="9 10" id="KW-0131">Cell cycle</keyword>
<gene>
    <name evidence="14" type="ORF">SAMN04488542_13337</name>
</gene>
<feature type="transmembrane region" description="Helical" evidence="11">
    <location>
        <begin position="182"/>
        <end position="207"/>
    </location>
</feature>
<proteinExistence type="inferred from homology"/>
<evidence type="ECO:0000256" key="3">
    <source>
        <dbReference type="ARBA" id="ARBA00021907"/>
    </source>
</evidence>
<dbReference type="InterPro" id="IPR058204">
    <property type="entry name" value="FtsX_firmicutes-type"/>
</dbReference>
<feature type="transmembrane region" description="Helical" evidence="11">
    <location>
        <begin position="273"/>
        <end position="295"/>
    </location>
</feature>
<keyword evidence="7 11" id="KW-1133">Transmembrane helix</keyword>
<evidence type="ECO:0000256" key="4">
    <source>
        <dbReference type="ARBA" id="ARBA00022475"/>
    </source>
</evidence>
<dbReference type="STRING" id="670482.SAMN04488542_13337"/>
<evidence type="ECO:0000259" key="12">
    <source>
        <dbReference type="Pfam" id="PF02687"/>
    </source>
</evidence>
<name>A0A1G7T2R5_9BACL</name>
<feature type="domain" description="FtsX extracellular" evidence="13">
    <location>
        <begin position="61"/>
        <end position="151"/>
    </location>
</feature>
<comment type="function">
    <text evidence="10">Part of the ABC transporter FtsEX involved in asymmetric cellular division facilitating the initiation of sporulation.</text>
</comment>
<evidence type="ECO:0000256" key="8">
    <source>
        <dbReference type="ARBA" id="ARBA00023136"/>
    </source>
</evidence>
<evidence type="ECO:0000256" key="10">
    <source>
        <dbReference type="PIRNR" id="PIRNR003097"/>
    </source>
</evidence>
<feature type="domain" description="ABC3 transporter permease C-terminal" evidence="12">
    <location>
        <begin position="185"/>
        <end position="305"/>
    </location>
</feature>
<keyword evidence="15" id="KW-1185">Reference proteome</keyword>
<dbReference type="NCBIfam" id="NF038347">
    <property type="entry name" value="FtsX_Gpos"/>
    <property type="match status" value="1"/>
</dbReference>
<dbReference type="Pfam" id="PF18075">
    <property type="entry name" value="FtsX_ECD"/>
    <property type="match status" value="1"/>
</dbReference>
<evidence type="ECO:0000256" key="6">
    <source>
        <dbReference type="ARBA" id="ARBA00022692"/>
    </source>
</evidence>
<evidence type="ECO:0000256" key="5">
    <source>
        <dbReference type="ARBA" id="ARBA00022618"/>
    </source>
</evidence>
<dbReference type="Pfam" id="PF02687">
    <property type="entry name" value="FtsX"/>
    <property type="match status" value="1"/>
</dbReference>
<evidence type="ECO:0000256" key="2">
    <source>
        <dbReference type="ARBA" id="ARBA00007379"/>
    </source>
</evidence>
<comment type="subcellular location">
    <subcellularLocation>
        <location evidence="1">Cell membrane</location>
        <topology evidence="1">Multi-pass membrane protein</topology>
    </subcellularLocation>
</comment>
<protein>
    <recommendedName>
        <fullName evidence="3 10">Cell division protein FtsX</fullName>
    </recommendedName>
</protein>
<dbReference type="InterPro" id="IPR003838">
    <property type="entry name" value="ABC3_permease_C"/>
</dbReference>
<keyword evidence="4 10" id="KW-1003">Cell membrane</keyword>
<evidence type="ECO:0000256" key="1">
    <source>
        <dbReference type="ARBA" id="ARBA00004651"/>
    </source>
</evidence>
<dbReference type="GO" id="GO:0005886">
    <property type="term" value="C:plasma membrane"/>
    <property type="evidence" value="ECO:0007669"/>
    <property type="project" value="UniProtKB-SubCell"/>
</dbReference>
<keyword evidence="5 10" id="KW-0132">Cell division</keyword>